<proteinExistence type="predicted"/>
<dbReference type="Proteomes" id="UP000319383">
    <property type="component" value="Chromosome"/>
</dbReference>
<dbReference type="AlphaFoldDB" id="A0A517ZWF0"/>
<dbReference type="PRINTS" id="PR00420">
    <property type="entry name" value="RNGMNOXGNASE"/>
</dbReference>
<keyword evidence="1 4" id="KW-0560">Oxidoreductase</keyword>
<keyword evidence="5" id="KW-1185">Reference proteome</keyword>
<dbReference type="InterPro" id="IPR036188">
    <property type="entry name" value="FAD/NAD-bd_sf"/>
</dbReference>
<evidence type="ECO:0000313" key="5">
    <source>
        <dbReference type="Proteomes" id="UP000319383"/>
    </source>
</evidence>
<dbReference type="Pfam" id="PF01494">
    <property type="entry name" value="FAD_binding_3"/>
    <property type="match status" value="1"/>
</dbReference>
<evidence type="ECO:0000259" key="3">
    <source>
        <dbReference type="Pfam" id="PF01494"/>
    </source>
</evidence>
<keyword evidence="2" id="KW-0503">Monooxygenase</keyword>
<dbReference type="GO" id="GO:0018669">
    <property type="term" value="F:3-hydroxybenzoate 6-monooxygenase activity"/>
    <property type="evidence" value="ECO:0007669"/>
    <property type="project" value="UniProtKB-EC"/>
</dbReference>
<dbReference type="InterPro" id="IPR002938">
    <property type="entry name" value="FAD-bd"/>
</dbReference>
<organism evidence="4 5">
    <name type="scientific">Symmachiella dynata</name>
    <dbReference type="NCBI Taxonomy" id="2527995"/>
    <lineage>
        <taxon>Bacteria</taxon>
        <taxon>Pseudomonadati</taxon>
        <taxon>Planctomycetota</taxon>
        <taxon>Planctomycetia</taxon>
        <taxon>Planctomycetales</taxon>
        <taxon>Planctomycetaceae</taxon>
        <taxon>Symmachiella</taxon>
    </lineage>
</organism>
<dbReference type="RefSeq" id="WP_145379377.1">
    <property type="nucleotide sequence ID" value="NZ_CP036276.1"/>
</dbReference>
<evidence type="ECO:0000256" key="2">
    <source>
        <dbReference type="ARBA" id="ARBA00023033"/>
    </source>
</evidence>
<evidence type="ECO:0000256" key="1">
    <source>
        <dbReference type="ARBA" id="ARBA00023002"/>
    </source>
</evidence>
<dbReference type="InterPro" id="IPR050493">
    <property type="entry name" value="FAD-dep_Monooxygenase_BioMet"/>
</dbReference>
<evidence type="ECO:0000313" key="4">
    <source>
        <dbReference type="EMBL" id="QDU46833.1"/>
    </source>
</evidence>
<accession>A0A517ZWF0</accession>
<dbReference type="PANTHER" id="PTHR13789:SF309">
    <property type="entry name" value="PUTATIVE (AFU_ORTHOLOGUE AFUA_6G14510)-RELATED"/>
    <property type="match status" value="1"/>
</dbReference>
<dbReference type="Gene3D" id="3.50.50.60">
    <property type="entry name" value="FAD/NAD(P)-binding domain"/>
    <property type="match status" value="1"/>
</dbReference>
<dbReference type="EC" id="1.14.13.24" evidence="4"/>
<gene>
    <name evidence="4" type="primary">xlnD</name>
    <name evidence="4" type="ORF">Mal52_53550</name>
</gene>
<dbReference type="SUPFAM" id="SSF51905">
    <property type="entry name" value="FAD/NAD(P)-binding domain"/>
    <property type="match status" value="1"/>
</dbReference>
<name>A0A517ZWF0_9PLAN</name>
<dbReference type="KEGG" id="sdyn:Mal52_53550"/>
<protein>
    <submittedName>
        <fullName evidence="4">3-hydroxybenzoate 6-hydroxylase 1</fullName>
        <ecNumber evidence="4">1.14.13.24</ecNumber>
    </submittedName>
</protein>
<dbReference type="EMBL" id="CP036276">
    <property type="protein sequence ID" value="QDU46833.1"/>
    <property type="molecule type" value="Genomic_DNA"/>
</dbReference>
<dbReference type="GO" id="GO:0071949">
    <property type="term" value="F:FAD binding"/>
    <property type="evidence" value="ECO:0007669"/>
    <property type="project" value="InterPro"/>
</dbReference>
<sequence>MRILIVGGGIAGLTLAAKLRQQGRTPVVIEKAHEYTDIGYGIGLYPLGSCVLHGLGVYDDLVDCGLEVQRYEIADHTGEILQSLDMSVLTNEIGPMYMLSRTALIDLLRKACGDLPIRMGTTVSKVEQTGETVHTTFSDGTQGEFDVVVSCDGIHSDMRKQVFGAGEKFDSEWTCWTWWGSGDLFPPELVREYWGRGWFFGGYPAPDRRMYCAGLPTKVVGDQYAPDDVVHDALTTHLAELIDNDEAVAQALKDAPKLFDWPMYDVRMEHWTQGRVVLCGDSGMAFLPTAGVGASNAMRSAAALADELSRADAQLVPLALELYEKRCYKIVKANQNDSRTAGRMMFVDSAALGWGRDQLLKHVSASAFIGSIIKSMKEPF</sequence>
<dbReference type="PANTHER" id="PTHR13789">
    <property type="entry name" value="MONOOXYGENASE"/>
    <property type="match status" value="1"/>
</dbReference>
<reference evidence="4 5" key="1">
    <citation type="submission" date="2019-02" db="EMBL/GenBank/DDBJ databases">
        <title>Deep-cultivation of Planctomycetes and their phenomic and genomic characterization uncovers novel biology.</title>
        <authorList>
            <person name="Wiegand S."/>
            <person name="Jogler M."/>
            <person name="Boedeker C."/>
            <person name="Pinto D."/>
            <person name="Vollmers J."/>
            <person name="Rivas-Marin E."/>
            <person name="Kohn T."/>
            <person name="Peeters S.H."/>
            <person name="Heuer A."/>
            <person name="Rast P."/>
            <person name="Oberbeckmann S."/>
            <person name="Bunk B."/>
            <person name="Jeske O."/>
            <person name="Meyerdierks A."/>
            <person name="Storesund J.E."/>
            <person name="Kallscheuer N."/>
            <person name="Luecker S."/>
            <person name="Lage O.M."/>
            <person name="Pohl T."/>
            <person name="Merkel B.J."/>
            <person name="Hornburger P."/>
            <person name="Mueller R.-W."/>
            <person name="Bruemmer F."/>
            <person name="Labrenz M."/>
            <person name="Spormann A.M."/>
            <person name="Op den Camp H."/>
            <person name="Overmann J."/>
            <person name="Amann R."/>
            <person name="Jetten M.S.M."/>
            <person name="Mascher T."/>
            <person name="Medema M.H."/>
            <person name="Devos D.P."/>
            <person name="Kaster A.-K."/>
            <person name="Ovreas L."/>
            <person name="Rohde M."/>
            <person name="Galperin M.Y."/>
            <person name="Jogler C."/>
        </authorList>
    </citation>
    <scope>NUCLEOTIDE SEQUENCE [LARGE SCALE GENOMIC DNA]</scope>
    <source>
        <strain evidence="4 5">Mal52</strain>
    </source>
</reference>
<feature type="domain" description="FAD-binding" evidence="3">
    <location>
        <begin position="3"/>
        <end position="334"/>
    </location>
</feature>